<dbReference type="RefSeq" id="WP_160425704.1">
    <property type="nucleotide sequence ID" value="NZ_WSTA01000061.1"/>
</dbReference>
<protein>
    <submittedName>
        <fullName evidence="1">Uncharacterized protein</fullName>
    </submittedName>
</protein>
<sequence length="74" mass="7580">MSDTQDEPIMDGWDDATRGEQLEGIIQQVRADLAGGAVDDLPTMVRQRLEDAGLPSGPSDVDAVVSAVGAGGVG</sequence>
<gene>
    <name evidence="1" type="ORF">GB864_12940</name>
</gene>
<evidence type="ECO:0000313" key="2">
    <source>
        <dbReference type="Proteomes" id="UP000438182"/>
    </source>
</evidence>
<organism evidence="1 2">
    <name type="scientific">Agromyces seonyuensis</name>
    <dbReference type="NCBI Taxonomy" id="2662446"/>
    <lineage>
        <taxon>Bacteria</taxon>
        <taxon>Bacillati</taxon>
        <taxon>Actinomycetota</taxon>
        <taxon>Actinomycetes</taxon>
        <taxon>Micrococcales</taxon>
        <taxon>Microbacteriaceae</taxon>
        <taxon>Agromyces</taxon>
    </lineage>
</organism>
<name>A0A6I4NYK3_9MICO</name>
<dbReference type="EMBL" id="WSTA01000061">
    <property type="protein sequence ID" value="MWB99450.1"/>
    <property type="molecule type" value="Genomic_DNA"/>
</dbReference>
<reference evidence="1 2" key="1">
    <citation type="submission" date="2019-12" db="EMBL/GenBank/DDBJ databases">
        <authorList>
            <person name="Kim Y.S."/>
        </authorList>
    </citation>
    <scope>NUCLEOTIDE SEQUENCE [LARGE SCALE GENOMIC DNA]</scope>
    <source>
        <strain evidence="1 2">MMS17-SY077</strain>
    </source>
</reference>
<evidence type="ECO:0000313" key="1">
    <source>
        <dbReference type="EMBL" id="MWB99450.1"/>
    </source>
</evidence>
<proteinExistence type="predicted"/>
<comment type="caution">
    <text evidence="1">The sequence shown here is derived from an EMBL/GenBank/DDBJ whole genome shotgun (WGS) entry which is preliminary data.</text>
</comment>
<accession>A0A6I4NYK3</accession>
<keyword evidence="2" id="KW-1185">Reference proteome</keyword>
<dbReference type="Proteomes" id="UP000438182">
    <property type="component" value="Unassembled WGS sequence"/>
</dbReference>
<dbReference type="AlphaFoldDB" id="A0A6I4NYK3"/>